<dbReference type="Proteomes" id="UP000000345">
    <property type="component" value="Chromosome"/>
</dbReference>
<reference evidence="1 2" key="2">
    <citation type="journal article" date="2010" name="J. Bacteriol.">
        <title>Complete genome sequence of Methanothermobacter marburgensis, a methanoarchaeon model organism.</title>
        <authorList>
            <person name="Liesegang H."/>
            <person name="Kaster A.K."/>
            <person name="Wiezer A."/>
            <person name="Goenrich M."/>
            <person name="Wollherr A."/>
            <person name="Seedorf H."/>
            <person name="Gottschalk G."/>
            <person name="Thauer R.K."/>
        </authorList>
    </citation>
    <scope>NUCLEOTIDE SEQUENCE [LARGE SCALE GENOMIC DNA]</scope>
    <source>
        <strain evidence="2">ATCC BAA-927 / DSM 2133 / JCM 14651 / NBRC 100331 / OCM 82 / Marburg</strain>
    </source>
</reference>
<accession>D9PW99</accession>
<name>D9PW99_METTM</name>
<dbReference type="GeneID" id="77399678"/>
<dbReference type="RefSeq" id="WP_013295721.1">
    <property type="nucleotide sequence ID" value="NC_014408.1"/>
</dbReference>
<dbReference type="PaxDb" id="79929-MTBMA_c09020"/>
<gene>
    <name evidence="1" type="ordered locus">MTBMA_c09020</name>
</gene>
<evidence type="ECO:0000313" key="2">
    <source>
        <dbReference type="Proteomes" id="UP000000345"/>
    </source>
</evidence>
<dbReference type="KEGG" id="mmg:MTBMA_c09020"/>
<keyword evidence="2" id="KW-1185">Reference proteome</keyword>
<dbReference type="EMBL" id="CP001710">
    <property type="protein sequence ID" value="ADL58497.1"/>
    <property type="molecule type" value="Genomic_DNA"/>
</dbReference>
<reference key="1">
    <citation type="submission" date="2009-08" db="EMBL/GenBank/DDBJ databases">
        <title>The genome sequence of Methanothermobacter marburgensis.</title>
        <authorList>
            <person name="Kaster A."/>
            <person name="Seedorf H."/>
            <person name="Goenrich M."/>
            <person name="Wiezer A."/>
            <person name="Liesegang H."/>
            <person name="Thauer R."/>
            <person name="Gottschalk G."/>
        </authorList>
    </citation>
    <scope>NUCLEOTIDE SEQUENCE</scope>
    <source>
        <strain>Marburg</strain>
    </source>
</reference>
<proteinExistence type="predicted"/>
<protein>
    <submittedName>
        <fullName evidence="1">Uncharacterized protein</fullName>
    </submittedName>
</protein>
<organism evidence="1 2">
    <name type="scientific">Methanothermobacter marburgensis (strain ATCC BAA-927 / DSM 2133 / JCM 14651 / NBRC 100331 / OCM 82 / Marburg)</name>
    <name type="common">Methanobacterium thermoautotrophicum</name>
    <dbReference type="NCBI Taxonomy" id="79929"/>
    <lineage>
        <taxon>Archaea</taxon>
        <taxon>Methanobacteriati</taxon>
        <taxon>Methanobacteriota</taxon>
        <taxon>Methanomada group</taxon>
        <taxon>Methanobacteria</taxon>
        <taxon>Methanobacteriales</taxon>
        <taxon>Methanobacteriaceae</taxon>
        <taxon>Methanothermobacter</taxon>
    </lineage>
</organism>
<dbReference type="HOGENOM" id="CLU_996101_0_0_2"/>
<sequence length="279" mass="32000">MDIFEGIKYNEAAERILKSGYTGLEGWEEFLKYHPSLLNTPLGRKTAEDIRIKYFTDWTSHIRLRDIILFEAFQETREDPGKHDTEELKMEMKSRYPHFFDLTDKPFEVRKVVEATLNDLEDPQSGWMKTSLKKLLESSLGVTGNLRSSPSAVSHGILSLISGYLEGAEDKRGFILGLFNWEYDIFTPAVIMDDERDVDALEYQETLSSFISNARKCLKLSRSLVKILDTASPQFQVLAELFRVAMCLTPESTLAWLQRVCETYDVSVEDLRAALMDNS</sequence>
<dbReference type="GeneID" id="9704610"/>
<evidence type="ECO:0000313" key="1">
    <source>
        <dbReference type="EMBL" id="ADL58497.1"/>
    </source>
</evidence>
<dbReference type="AlphaFoldDB" id="D9PW99"/>